<sequence>MTVLSTIVNGISEVVDTCLKVYEMNKGYKVTQIPSFPKSMELAESSTVKTDSKGNDCIRLILADESFDQVNPKSLEFMRETMRMYFTRYNSILELLEEPFPSNTIAISFGAAHFNVGDSCAKFNPRDGAQGSTSYQKMSANLLVTYFNKDDINFLAGYTYFPSLYGEGRCFLDDIEGIATANGSIQAYPVDDRAARLKQHKVYGRFCSLAKKRVLVDANGKYVRHREFDHVWNCYKYAVCQECIVDSVTYNSKKDPEIDTPAKIAKQLQELADNGTEISGTVKVFDTKGDLFTSDKRIVDLEKFLKENPSFNVHSKHALVASMVLGEEFKDRIGGEPVPVAEEADVAKPVEVAEEAKLPEPVEESKEAEVAEPAEHAQPIQEEVSDKEESDDSEAPENSEREIDSDFDAEIVN</sequence>
<dbReference type="eggNOG" id="KOG4297">
    <property type="taxonomic scope" value="Eukaryota"/>
</dbReference>
<dbReference type="WBParaSite" id="Csp11.Scaffold574.g4361.t1">
    <property type="protein sequence ID" value="Csp11.Scaffold574.g4361.t1"/>
    <property type="gene ID" value="Csp11.Scaffold574.g4361"/>
</dbReference>
<feature type="compositionally biased region" description="Basic and acidic residues" evidence="1">
    <location>
        <begin position="354"/>
        <end position="375"/>
    </location>
</feature>
<accession>A0A1I7TBN0</accession>
<dbReference type="STRING" id="1561998.A0A1I7TBN0"/>
<proteinExistence type="predicted"/>
<organism evidence="2 3">
    <name type="scientific">Caenorhabditis tropicalis</name>
    <dbReference type="NCBI Taxonomy" id="1561998"/>
    <lineage>
        <taxon>Eukaryota</taxon>
        <taxon>Metazoa</taxon>
        <taxon>Ecdysozoa</taxon>
        <taxon>Nematoda</taxon>
        <taxon>Chromadorea</taxon>
        <taxon>Rhabditida</taxon>
        <taxon>Rhabditina</taxon>
        <taxon>Rhabditomorpha</taxon>
        <taxon>Rhabditoidea</taxon>
        <taxon>Rhabditidae</taxon>
        <taxon>Peloderinae</taxon>
        <taxon>Caenorhabditis</taxon>
    </lineage>
</organism>
<dbReference type="Proteomes" id="UP000095282">
    <property type="component" value="Unplaced"/>
</dbReference>
<feature type="region of interest" description="Disordered" evidence="1">
    <location>
        <begin position="344"/>
        <end position="413"/>
    </location>
</feature>
<feature type="compositionally biased region" description="Acidic residues" evidence="1">
    <location>
        <begin position="383"/>
        <end position="397"/>
    </location>
</feature>
<keyword evidence="2" id="KW-1185">Reference proteome</keyword>
<evidence type="ECO:0000256" key="1">
    <source>
        <dbReference type="SAM" id="MobiDB-lite"/>
    </source>
</evidence>
<evidence type="ECO:0000313" key="2">
    <source>
        <dbReference type="Proteomes" id="UP000095282"/>
    </source>
</evidence>
<reference evidence="3" key="1">
    <citation type="submission" date="2016-11" db="UniProtKB">
        <authorList>
            <consortium name="WormBaseParasite"/>
        </authorList>
    </citation>
    <scope>IDENTIFICATION</scope>
</reference>
<name>A0A1I7TBN0_9PELO</name>
<protein>
    <submittedName>
        <fullName evidence="3">DUF3656 domain-containing protein</fullName>
    </submittedName>
</protein>
<evidence type="ECO:0000313" key="3">
    <source>
        <dbReference type="WBParaSite" id="Csp11.Scaffold574.g4361.t1"/>
    </source>
</evidence>
<dbReference type="AlphaFoldDB" id="A0A1I7TBN0"/>